<reference evidence="3" key="2">
    <citation type="journal article" date="2024" name="Plant">
        <title>Genomic evolution and insights into agronomic trait innovations of Sesamum species.</title>
        <authorList>
            <person name="Miao H."/>
            <person name="Wang L."/>
            <person name="Qu L."/>
            <person name="Liu H."/>
            <person name="Sun Y."/>
            <person name="Le M."/>
            <person name="Wang Q."/>
            <person name="Wei S."/>
            <person name="Zheng Y."/>
            <person name="Lin W."/>
            <person name="Duan Y."/>
            <person name="Cao H."/>
            <person name="Xiong S."/>
            <person name="Wang X."/>
            <person name="Wei L."/>
            <person name="Li C."/>
            <person name="Ma Q."/>
            <person name="Ju M."/>
            <person name="Zhao R."/>
            <person name="Li G."/>
            <person name="Mu C."/>
            <person name="Tian Q."/>
            <person name="Mei H."/>
            <person name="Zhang T."/>
            <person name="Gao T."/>
            <person name="Zhang H."/>
        </authorList>
    </citation>
    <scope>NUCLEOTIDE SEQUENCE</scope>
    <source>
        <strain evidence="3">G02</strain>
    </source>
</reference>
<dbReference type="AlphaFoldDB" id="A0AAW2PMV6"/>
<evidence type="ECO:0000256" key="1">
    <source>
        <dbReference type="SAM" id="MobiDB-lite"/>
    </source>
</evidence>
<feature type="signal peptide" evidence="2">
    <location>
        <begin position="1"/>
        <end position="27"/>
    </location>
</feature>
<name>A0AAW2PMV6_SESRA</name>
<sequence>MHQTNRRPGRHLLPLLLWALQVVPSTSLTSLSGTTTTAKPRSTDPTADIPRITATPDAPPVELSPTLLATF</sequence>
<organism evidence="3">
    <name type="scientific">Sesamum radiatum</name>
    <name type="common">Black benniseed</name>
    <dbReference type="NCBI Taxonomy" id="300843"/>
    <lineage>
        <taxon>Eukaryota</taxon>
        <taxon>Viridiplantae</taxon>
        <taxon>Streptophyta</taxon>
        <taxon>Embryophyta</taxon>
        <taxon>Tracheophyta</taxon>
        <taxon>Spermatophyta</taxon>
        <taxon>Magnoliopsida</taxon>
        <taxon>eudicotyledons</taxon>
        <taxon>Gunneridae</taxon>
        <taxon>Pentapetalae</taxon>
        <taxon>asterids</taxon>
        <taxon>lamiids</taxon>
        <taxon>Lamiales</taxon>
        <taxon>Pedaliaceae</taxon>
        <taxon>Sesamum</taxon>
    </lineage>
</organism>
<comment type="caution">
    <text evidence="3">The sequence shown here is derived from an EMBL/GenBank/DDBJ whole genome shotgun (WGS) entry which is preliminary data.</text>
</comment>
<reference evidence="3" key="1">
    <citation type="submission" date="2020-06" db="EMBL/GenBank/DDBJ databases">
        <authorList>
            <person name="Li T."/>
            <person name="Hu X."/>
            <person name="Zhang T."/>
            <person name="Song X."/>
            <person name="Zhang H."/>
            <person name="Dai N."/>
            <person name="Sheng W."/>
            <person name="Hou X."/>
            <person name="Wei L."/>
        </authorList>
    </citation>
    <scope>NUCLEOTIDE SEQUENCE</scope>
    <source>
        <strain evidence="3">G02</strain>
        <tissue evidence="3">Leaf</tissue>
    </source>
</reference>
<accession>A0AAW2PMV6</accession>
<evidence type="ECO:0000313" key="3">
    <source>
        <dbReference type="EMBL" id="KAL0355716.1"/>
    </source>
</evidence>
<feature type="chain" id="PRO_5043374347" evidence="2">
    <location>
        <begin position="28"/>
        <end position="71"/>
    </location>
</feature>
<protein>
    <submittedName>
        <fullName evidence="3">Uncharacterized protein</fullName>
    </submittedName>
</protein>
<keyword evidence="2" id="KW-0732">Signal</keyword>
<proteinExistence type="predicted"/>
<evidence type="ECO:0000256" key="2">
    <source>
        <dbReference type="SAM" id="SignalP"/>
    </source>
</evidence>
<feature type="region of interest" description="Disordered" evidence="1">
    <location>
        <begin position="29"/>
        <end position="71"/>
    </location>
</feature>
<gene>
    <name evidence="3" type="ORF">Sradi_4018500</name>
</gene>
<dbReference type="EMBL" id="JACGWJ010000017">
    <property type="protein sequence ID" value="KAL0355716.1"/>
    <property type="molecule type" value="Genomic_DNA"/>
</dbReference>